<dbReference type="RefSeq" id="WP_060689983.1">
    <property type="nucleotide sequence ID" value="NZ_BQKE01000004.1"/>
</dbReference>
<proteinExistence type="predicted"/>
<dbReference type="AlphaFoldDB" id="A0AAN4W3Z2"/>
<organism evidence="2 3">
    <name type="scientific">Persicobacter diffluens</name>
    <dbReference type="NCBI Taxonomy" id="981"/>
    <lineage>
        <taxon>Bacteria</taxon>
        <taxon>Pseudomonadati</taxon>
        <taxon>Bacteroidota</taxon>
        <taxon>Cytophagia</taxon>
        <taxon>Cytophagales</taxon>
        <taxon>Persicobacteraceae</taxon>
        <taxon>Persicobacter</taxon>
    </lineage>
</organism>
<evidence type="ECO:0000313" key="2">
    <source>
        <dbReference type="EMBL" id="GJM64261.1"/>
    </source>
</evidence>
<comment type="caution">
    <text evidence="2">The sequence shown here is derived from an EMBL/GenBank/DDBJ whole genome shotgun (WGS) entry which is preliminary data.</text>
</comment>
<protein>
    <submittedName>
        <fullName evidence="2">Uncharacterized protein</fullName>
    </submittedName>
</protein>
<dbReference type="EMBL" id="BQKE01000004">
    <property type="protein sequence ID" value="GJM64261.1"/>
    <property type="molecule type" value="Genomic_DNA"/>
</dbReference>
<evidence type="ECO:0000256" key="1">
    <source>
        <dbReference type="SAM" id="SignalP"/>
    </source>
</evidence>
<reference evidence="2 3" key="1">
    <citation type="submission" date="2021-12" db="EMBL/GenBank/DDBJ databases">
        <title>Genome sequencing of bacteria with rrn-lacking chromosome and rrn-plasmid.</title>
        <authorList>
            <person name="Anda M."/>
            <person name="Iwasaki W."/>
        </authorList>
    </citation>
    <scope>NUCLEOTIDE SEQUENCE [LARGE SCALE GENOMIC DNA]</scope>
    <source>
        <strain evidence="2 3">NBRC 15940</strain>
    </source>
</reference>
<accession>A0AAN4W3Z2</accession>
<evidence type="ECO:0000313" key="3">
    <source>
        <dbReference type="Proteomes" id="UP001310022"/>
    </source>
</evidence>
<keyword evidence="1" id="KW-0732">Signal</keyword>
<name>A0AAN4W3Z2_9BACT</name>
<sequence length="117" mass="13289">MKNLILIIVFFLALNTSFAQHASREAKIQYFVEQSVQEFKLDKKQAKKLKEARVEYIAVLSEAQQKFKNGSISKDQQLEINKNASKDFKSFMGQLTGYTPGELDEALAKIRAGLTMI</sequence>
<feature type="chain" id="PRO_5042868709" evidence="1">
    <location>
        <begin position="22"/>
        <end position="117"/>
    </location>
</feature>
<keyword evidence="3" id="KW-1185">Reference proteome</keyword>
<feature type="signal peptide" evidence="1">
    <location>
        <begin position="1"/>
        <end position="21"/>
    </location>
</feature>
<gene>
    <name evidence="2" type="ORF">PEDI_48130</name>
</gene>
<dbReference type="Proteomes" id="UP001310022">
    <property type="component" value="Unassembled WGS sequence"/>
</dbReference>